<reference evidence="2" key="1">
    <citation type="journal article" date="2015" name="Nature">
        <title>Complex archaea that bridge the gap between prokaryotes and eukaryotes.</title>
        <authorList>
            <person name="Spang A."/>
            <person name="Saw J.H."/>
            <person name="Jorgensen S.L."/>
            <person name="Zaremba-Niedzwiedzka K."/>
            <person name="Martijn J."/>
            <person name="Lind A.E."/>
            <person name="van Eijk R."/>
            <person name="Schleper C."/>
            <person name="Guy L."/>
            <person name="Ettema T.J."/>
        </authorList>
    </citation>
    <scope>NUCLEOTIDE SEQUENCE</scope>
</reference>
<protein>
    <submittedName>
        <fullName evidence="2">Uncharacterized protein</fullName>
    </submittedName>
</protein>
<feature type="transmembrane region" description="Helical" evidence="1">
    <location>
        <begin position="1485"/>
        <end position="1506"/>
    </location>
</feature>
<gene>
    <name evidence="2" type="ORF">LCGC14_0558540</name>
</gene>
<evidence type="ECO:0000256" key="1">
    <source>
        <dbReference type="SAM" id="Phobius"/>
    </source>
</evidence>
<accession>A0A0F9RMP7</accession>
<sequence length="3908" mass="447681">MFETESNLGVSDDGTIMYRESYKKLSGSSIISPFEYSLSINDTYSLYLSYRLNYRESYEEKFTIDYSTNDLNFYYMDGDFAQYVSEFSEQSVFIYYYDEFGKQQIMDKSDYKVDTNLHRVTLKDNENTLVTPNSISEFYVSYAASPLDYQVLTHKYSYYYLNNLTISDTLEVTDWDVLNGEKHDVIPNFNAYYYDQMLQGVPYYVGGASQLSAFLEPNEELVYELYSALDFSIYDEIKLGEYSSLYMNTVFDNYESLDTLTVKLYNLGGIMENFTQIFTLDDLLRWNFNLKIDLPTTTNTLLKIHIIPEFRSDKEYSYNNYIGVPKLEFSEWSSDIHGEPLLVMDHMLEDTLYINLSSPLETFYLYNEKLQYLALPEGDSITWTVEQDPFGQDIYIIHIPNTYLDPNNKSNTKTFKDGDKILIRYNSPVEKAVGIGIEKLYFNKKPYDHIKPPSFAELKLINTEDANNYSTYSAPYSYNITLPLTPFNTEHLGSYMDTLININLTTLQQFAVNGYIDFSHLVLAVPNPGYELTLHEIAIIQESVQPSGAFESVYDRVWRYTERENFTSSPTPITDEYDPLLLGTPLFYNDPDQGRWLDYLRIYDDNYNYYSAGFSGIDNQLLYNPTTGNFTWNGAFSKSAEYWGMDIELPALIAPNTTLYFEYCTNNSWSTDFTLHYENIDIDSLDLILNFDYLLDPHYETWYDEIIRNSDYDFDTVQFYSESFKVYNNSDTASYTFETIFDFTVDFLNLSFYEVVATYPNFTFNVLKNDSVNYNIDFDKSSKKITITDLIAEDGRLNQFDDIVIVLNFTSGPISDKTKISLSSYFNQTYLVDISPTFYDYLIFDFERNSYDPILLFVEDSQTIISDYTSFESIDYTSNVHLGSEQHLRDFNTSLSFTNFKKFSNPYNTIYEADIDFDGEVDYKQEIDIEKDGTIDITRYGIADPEVEGELLWYRIIQDFNSEEKTRYTQYDPILMTDWFNLDTEAADLTTPHVYARRTTQELTNRFQTTKIKSYSITLDNDLDGYADSYVEYKKVIDIVNTQIDTVEMTALVDLSGSTYSVIFGDSDVRKYILNRELTPYIIENDKYSQLTYGFLFDENLKGEIKLSYTKIGEVINFETTDQTIQETITYTDFEEGEPVSVRTYVDSFPTETYRGLGSEYNEAIGLVEDEDYAAEIISMSEQAYLDGRINSLYTLSEENQQVEINTLPFLITDPQQLNWSAETWGVDSVPLQFDTVYTNTFNGEIDTYNIYESEIKINIKNRYSLYHDYLKEKDSLFRGDTIFIANGVFITPKDGLVYYTSDKYAFSSQDHRKAKTEGHYFYYDSDQNGFYETVYVLAPDINSDGIYDVVSIGYNYDGKHEFMPYTLADSRTLYTDTYTSHTYTSQVVYEGTVYHKFEIYTSYFMDLLGFDSSVLMNLLDNSFPTPQKDSFIPRDSIFEIARLMPISGLNEYIPSLYYQVYSDMYAASWAVFNDGLWRDTMEQVGMITVAGILSSAAFIGITSVISSTGIGALIAATVFAIVYFIESTVLSDAKKRIAKAKETAQTYYRVDIQRRNDQDVSEVSLGYDDAWEHVERHPSAKYVPVSGGEPGQRYTAQAIVTPPKNLRFSANALADTDFSKMIHAYMEMVENDQMPITELVSRLSETQRMIKVGGATTYTNLDFLLVASELPSYNTKEHYQFSFGEDNDRTKVYLDYPQNTLGYLDQEVETESNGLYDTIRPYNINGRPSYIFINSSDNLLTLPASALYQPIVISKERYIELAGIAKIPDGTISVDIKSKYFSPSTTQGIDTTELTYAEGEQGYKAKVPLFADEFKYPISIITLDVVAIKELTVLEILGSEEYLRMYLEQYGDFPTFGLVAVLDMIVPLEYTLVSEIEINPQDYIIEGNNLYFYTSLDSIVIDIFDIFQINIIKALTFIGVFDKLLYRINIDIPLVIPDTEAEQEETITYFYPAPGDGGGDDYIFPGDGGDFSVHLYVEETETRQITYTTEILDATTSDLAKAALIQATTYLISDYFNIFTIAEKVARSQAEQDYTAKVTALSTLISSLVMLPITVLTAGANAAITQGTATISRVLTLTAVKYIAQIGFMVATEVFEELYIDTWIERWVTNLVKSMGGNAEATEFWTSFVCSFREVAIGAVSTALGGFRAPKIGPDLDIQQSFNQLVSDMSSEQSSSQLQQDQEALTAISEEIDRKLKQLQEKSSILSKMKTLLFKVGEIFMASHSFFAGSAGLFSIGFFGDIATDFYFDTHLQNVQKKKQIESLTQFKTQLGKISNDLNRRLLIAQSVGFSNLPQLKSIHTINPTLNPYQALTQVSQLRAQSEALAFNLETNLAISRAVNAYKIGTKKITEENMQKLKDLENTDNTLEPIQEIAMIQVDPDYLALVEEEEYVRKPEKIGALINAKHDIPTAKRRIKASLFINRKTNVFVVYRGQLVEIGATIKYYDVKGKLTRYIIKKSDSLKDMLERLGYVFTKHKSPDFIFIIPKNKMINPTFNYYLETLGRNFEGSGNIIAGFANPDGFKALVKFQEDVVKPMREQMKLQFSLENNKIIDVFEGFLKAKLESSAVKAMWEKYSIKIGSKTRKEFNKQALEYFKKAFVPSAFRAINNGEMESLIDIRLDEVILQYLMRGPMNTLTTSPENLAEKFDQFRLEFTSGGMSLVKLEVTFDLLLSSSGFNQFMQSFLQSFYSYSLPSTGLNHNTNAKAFIGEIPEAWIMSEVAFAAMIEAWAESGFSSDSAGKVFEIYHAIDFTVRGKQTGLNSGDFHALIGGHNNLRDIKKQDNSGIDIYNAKFPLKQNIFDVLVSVFKGAIVSFESKHLRTSELDYILNYIYNIGVDQLRTIQPEKYLHIYEGENNIRKKFEYFTIPVSVEKSQDLLIWYEIFGMTDPSLLRHKTDFNTGGAGDYKGDVENLFNLEVTKLLNKYIFNYIQISATPPSRSEVKLFVSELLAYMYTDPVFFQYQIQFSEEVHNLAKGIFRRDLDESFFKNAAQVFLRSLDTIIQDTKSGIRLIWKETLSFHLDSGLILKKNWLPQNIFVIDEDYKTSPKTVSQLEDNYFEKKNSPYIWVHRKDLKNGEITNGLMKVDLLNNKLPTSKDFIYNEGFYDSKSQQIISGAYICNEEGTFLLSRIGFIGGEFFARDAQWYKAGNTVQAFKEIVEMTIGGETYMVSKLKYWRASTKVTGNGITAFLQKVESFIIPINSYNPALLAPTVNMLTGSSSLADFPSMIYKPAFIFDPFFRTEPQSMYGSFTKEEFMKTFFTLFANDYYSGKSLHYAAKNLNVLNGRSLGSKSNIFLDGQDINDINNAINDLGFTEEELNQLIWKKFDSKKKVLTYRFKDSLGDFTKKRWLKLVYDKITSYTKDDGSVYSIQRDKLLDLSKRSDFAVIDDNSLSRNIEKFTEQEARMATEIMNSANDIFGSFTTRLMMAGMISYYGQINNFGITINSREIFDNKKFGKIIKNIGLISPYFRDDEVPSDFHDLAAREKVNGFLFALFFLDAHIYLEIEHVSNDIRQSYNTLTFPYGPLIALDGAGAITGDTKRDLSYDVASYFNTFSIAHFEKNFGRTETKPFVKLFETHQSSIVDYLIEKKIAPSISITGEYTTRGGFFESLIDEITYELKNDLLSFSTLKPLRSKLEKFSKDMTSSIKIELKAKDPFTGNKLFFELTKKDLVDMGLIEWGIFGSHFGQSLNIEIAIARTQEIELSIDKVVAYLDSIIQDEKLGKGKVILVPIVNTKNKDLGYKVLKRIDFGRRTYRYLPDSGVFKLDTNDDNYEVLLRHCAYLMLSGASGFVMKDWKENVGNLKDYLTTDTSFISAFTRERILEPGDIFSGSGYWRTATGYSALQIVANDYSQSSFRPDQDEWKALWTPYVWTRGSNTDLSSYLKNLLIEHPRVAFLLGYSLPSYQLF</sequence>
<organism evidence="2">
    <name type="scientific">marine sediment metagenome</name>
    <dbReference type="NCBI Taxonomy" id="412755"/>
    <lineage>
        <taxon>unclassified sequences</taxon>
        <taxon>metagenomes</taxon>
        <taxon>ecological metagenomes</taxon>
    </lineage>
</organism>
<dbReference type="EMBL" id="LAZR01000788">
    <property type="protein sequence ID" value="KKN57795.1"/>
    <property type="molecule type" value="Genomic_DNA"/>
</dbReference>
<comment type="caution">
    <text evidence="2">The sequence shown here is derived from an EMBL/GenBank/DDBJ whole genome shotgun (WGS) entry which is preliminary data.</text>
</comment>
<keyword evidence="1" id="KW-1133">Transmembrane helix</keyword>
<keyword evidence="1" id="KW-0472">Membrane</keyword>
<feature type="transmembrane region" description="Helical" evidence="1">
    <location>
        <begin position="1512"/>
        <end position="1532"/>
    </location>
</feature>
<proteinExistence type="predicted"/>
<evidence type="ECO:0000313" key="2">
    <source>
        <dbReference type="EMBL" id="KKN57795.1"/>
    </source>
</evidence>
<name>A0A0F9RMP7_9ZZZZ</name>
<keyword evidence="1" id="KW-0812">Transmembrane</keyword>